<evidence type="ECO:0000259" key="2">
    <source>
        <dbReference type="PROSITE" id="PS50801"/>
    </source>
</evidence>
<dbReference type="Pfam" id="PF01740">
    <property type="entry name" value="STAS"/>
    <property type="match status" value="1"/>
</dbReference>
<organism evidence="3 4">
    <name type="scientific">Psychrobacillus faecigallinarum</name>
    <dbReference type="NCBI Taxonomy" id="2762235"/>
    <lineage>
        <taxon>Bacteria</taxon>
        <taxon>Bacillati</taxon>
        <taxon>Bacillota</taxon>
        <taxon>Bacilli</taxon>
        <taxon>Bacillales</taxon>
        <taxon>Bacillaceae</taxon>
        <taxon>Psychrobacillus</taxon>
    </lineage>
</organism>
<dbReference type="InterPro" id="IPR036513">
    <property type="entry name" value="STAS_dom_sf"/>
</dbReference>
<dbReference type="Proteomes" id="UP000640786">
    <property type="component" value="Unassembled WGS sequence"/>
</dbReference>
<dbReference type="PANTHER" id="PTHR33745">
    <property type="entry name" value="RSBT ANTAGONIST PROTEIN RSBS-RELATED"/>
    <property type="match status" value="1"/>
</dbReference>
<accession>A0ABR8R5T8</accession>
<comment type="caution">
    <text evidence="3">The sequence shown here is derived from an EMBL/GenBank/DDBJ whole genome shotgun (WGS) entry which is preliminary data.</text>
</comment>
<evidence type="ECO:0000313" key="4">
    <source>
        <dbReference type="Proteomes" id="UP000640786"/>
    </source>
</evidence>
<dbReference type="Gene3D" id="3.30.750.24">
    <property type="entry name" value="STAS domain"/>
    <property type="match status" value="1"/>
</dbReference>
<proteinExistence type="predicted"/>
<dbReference type="SUPFAM" id="SSF52091">
    <property type="entry name" value="SpoIIaa-like"/>
    <property type="match status" value="1"/>
</dbReference>
<evidence type="ECO:0000256" key="1">
    <source>
        <dbReference type="ARBA" id="ARBA00022553"/>
    </source>
</evidence>
<reference evidence="3 4" key="1">
    <citation type="submission" date="2020-08" db="EMBL/GenBank/DDBJ databases">
        <title>A Genomic Blueprint of the Chicken Gut Microbiome.</title>
        <authorList>
            <person name="Gilroy R."/>
            <person name="Ravi A."/>
            <person name="Getino M."/>
            <person name="Pursley I."/>
            <person name="Horton D.L."/>
            <person name="Alikhan N.-F."/>
            <person name="Baker D."/>
            <person name="Gharbi K."/>
            <person name="Hall N."/>
            <person name="Watson M."/>
            <person name="Adriaenssens E.M."/>
            <person name="Foster-Nyarko E."/>
            <person name="Jarju S."/>
            <person name="Secka A."/>
            <person name="Antonio M."/>
            <person name="Oren A."/>
            <person name="Chaudhuri R."/>
            <person name="La Ragione R.M."/>
            <person name="Hildebrand F."/>
            <person name="Pallen M.J."/>
        </authorList>
    </citation>
    <scope>NUCLEOTIDE SEQUENCE [LARGE SCALE GENOMIC DNA]</scope>
    <source>
        <strain evidence="3 4">Sa2BUA9</strain>
    </source>
</reference>
<dbReference type="PANTHER" id="PTHR33745:SF3">
    <property type="entry name" value="RSBT CO-ANTAGONIST PROTEIN RSBRC"/>
    <property type="match status" value="1"/>
</dbReference>
<gene>
    <name evidence="3" type="ORF">H9650_03355</name>
</gene>
<name>A0ABR8R5T8_9BACI</name>
<dbReference type="CDD" id="cd07041">
    <property type="entry name" value="STAS_RsbR_RsbS_like"/>
    <property type="match status" value="1"/>
</dbReference>
<evidence type="ECO:0000313" key="3">
    <source>
        <dbReference type="EMBL" id="MBD7943144.1"/>
    </source>
</evidence>
<protein>
    <submittedName>
        <fullName evidence="3">STAS domain-containing protein</fullName>
    </submittedName>
</protein>
<sequence>MNEILTVSEYLVKNAESIGDELTERILAELNSIEKNIKLEPYLINKNKNQQLIAILGDALTKPRALAEEQLVSWIKEVKEEGIADFYSFSAYIKPNVKSKSIFLEYINEVCLKLKISAENIVNINNQVSHLIDVWLVDKMYAYEGFKDQMMREHQKAINELSAPIVPIQSGVAVLPLVGAIDYIRVQHLLSYVLPTIPNMNIDVLIIDFSGILTIDEEIAQHIFAIHNVLQLLGIKVLFTGIRPNLSMVIVKAGIDFSSFQTFGSVKQAIESVKL</sequence>
<dbReference type="PROSITE" id="PS50801">
    <property type="entry name" value="STAS"/>
    <property type="match status" value="1"/>
</dbReference>
<keyword evidence="1" id="KW-0597">Phosphoprotein</keyword>
<dbReference type="RefSeq" id="WP_191696561.1">
    <property type="nucleotide sequence ID" value="NZ_JACSQO010000001.1"/>
</dbReference>
<dbReference type="EMBL" id="JACSQO010000001">
    <property type="protein sequence ID" value="MBD7943144.1"/>
    <property type="molecule type" value="Genomic_DNA"/>
</dbReference>
<feature type="domain" description="STAS" evidence="2">
    <location>
        <begin position="162"/>
        <end position="273"/>
    </location>
</feature>
<keyword evidence="4" id="KW-1185">Reference proteome</keyword>
<dbReference type="InterPro" id="IPR002645">
    <property type="entry name" value="STAS_dom"/>
</dbReference>
<dbReference type="InterPro" id="IPR051932">
    <property type="entry name" value="Bact_StressResp_Reg"/>
</dbReference>